<dbReference type="GO" id="GO:0005524">
    <property type="term" value="F:ATP binding"/>
    <property type="evidence" value="ECO:0007669"/>
    <property type="project" value="UniProtKB-KW"/>
</dbReference>
<dbReference type="EMBL" id="BTSY01000004">
    <property type="protein sequence ID" value="GMT24285.1"/>
    <property type="molecule type" value="Genomic_DNA"/>
</dbReference>
<evidence type="ECO:0000256" key="1">
    <source>
        <dbReference type="ARBA" id="ARBA00022741"/>
    </source>
</evidence>
<evidence type="ECO:0000313" key="3">
    <source>
        <dbReference type="EMBL" id="GMT24285.1"/>
    </source>
</evidence>
<gene>
    <name evidence="3" type="ORF">PFISCL1PPCAC_15582</name>
</gene>
<dbReference type="SUPFAM" id="SSF52540">
    <property type="entry name" value="P-loop containing nucleoside triphosphate hydrolases"/>
    <property type="match status" value="1"/>
</dbReference>
<proteinExistence type="predicted"/>
<keyword evidence="1" id="KW-0547">Nucleotide-binding</keyword>
<dbReference type="InterPro" id="IPR027417">
    <property type="entry name" value="P-loop_NTPase"/>
</dbReference>
<accession>A0AAV5W1U1</accession>
<reference evidence="3" key="1">
    <citation type="submission" date="2023-10" db="EMBL/GenBank/DDBJ databases">
        <title>Genome assembly of Pristionchus species.</title>
        <authorList>
            <person name="Yoshida K."/>
            <person name="Sommer R.J."/>
        </authorList>
    </citation>
    <scope>NUCLEOTIDE SEQUENCE</scope>
    <source>
        <strain evidence="3">RS5133</strain>
    </source>
</reference>
<comment type="caution">
    <text evidence="3">The sequence shown here is derived from an EMBL/GenBank/DDBJ whole genome shotgun (WGS) entry which is preliminary data.</text>
</comment>
<feature type="non-terminal residue" evidence="3">
    <location>
        <position position="1"/>
    </location>
</feature>
<dbReference type="Proteomes" id="UP001432322">
    <property type="component" value="Unassembled WGS sequence"/>
</dbReference>
<feature type="non-terminal residue" evidence="3">
    <location>
        <position position="95"/>
    </location>
</feature>
<keyword evidence="4" id="KW-1185">Reference proteome</keyword>
<protein>
    <recommendedName>
        <fullName evidence="5">ATPase AAA-type core domain-containing protein</fullName>
    </recommendedName>
</protein>
<sequence length="95" mass="10857">FVQVEEKPDVTYADVGGCTEQTENLRDGAETPLLHPEHDIVIEMPMGVLLHYTAARHRKDAVSVNSRQQNRELFGMARTKKACLVFFDEIDRRSQ</sequence>
<organism evidence="3 4">
    <name type="scientific">Pristionchus fissidentatus</name>
    <dbReference type="NCBI Taxonomy" id="1538716"/>
    <lineage>
        <taxon>Eukaryota</taxon>
        <taxon>Metazoa</taxon>
        <taxon>Ecdysozoa</taxon>
        <taxon>Nematoda</taxon>
        <taxon>Chromadorea</taxon>
        <taxon>Rhabditida</taxon>
        <taxon>Rhabditina</taxon>
        <taxon>Diplogasteromorpha</taxon>
        <taxon>Diplogasteroidea</taxon>
        <taxon>Neodiplogasteridae</taxon>
        <taxon>Pristionchus</taxon>
    </lineage>
</organism>
<dbReference type="InterPro" id="IPR050221">
    <property type="entry name" value="26S_Proteasome_ATPase"/>
</dbReference>
<evidence type="ECO:0000313" key="4">
    <source>
        <dbReference type="Proteomes" id="UP001432322"/>
    </source>
</evidence>
<name>A0AAV5W1U1_9BILA</name>
<evidence type="ECO:0000256" key="2">
    <source>
        <dbReference type="ARBA" id="ARBA00022840"/>
    </source>
</evidence>
<evidence type="ECO:0008006" key="5">
    <source>
        <dbReference type="Google" id="ProtNLM"/>
    </source>
</evidence>
<dbReference type="AlphaFoldDB" id="A0AAV5W1U1"/>
<keyword evidence="2" id="KW-0067">ATP-binding</keyword>
<dbReference type="PANTHER" id="PTHR23073">
    <property type="entry name" value="26S PROTEASOME REGULATORY SUBUNIT"/>
    <property type="match status" value="1"/>
</dbReference>